<accession>A0A2M6P2I8</accession>
<evidence type="ECO:0000259" key="4">
    <source>
        <dbReference type="PROSITE" id="PS50862"/>
    </source>
</evidence>
<evidence type="ECO:0000256" key="3">
    <source>
        <dbReference type="ARBA" id="ARBA00022840"/>
    </source>
</evidence>
<dbReference type="NCBIfam" id="NF006828">
    <property type="entry name" value="PRK09350.1"/>
    <property type="match status" value="1"/>
</dbReference>
<keyword evidence="1" id="KW-0436">Ligase</keyword>
<dbReference type="PROSITE" id="PS50862">
    <property type="entry name" value="AA_TRNA_LIGASE_II"/>
    <property type="match status" value="1"/>
</dbReference>
<gene>
    <name evidence="5" type="ORF">COU30_00060</name>
</gene>
<dbReference type="PANTHER" id="PTHR42918">
    <property type="entry name" value="LYSYL-TRNA SYNTHETASE"/>
    <property type="match status" value="1"/>
</dbReference>
<dbReference type="GO" id="GO:0004824">
    <property type="term" value="F:lysine-tRNA ligase activity"/>
    <property type="evidence" value="ECO:0007669"/>
    <property type="project" value="InterPro"/>
</dbReference>
<evidence type="ECO:0000256" key="1">
    <source>
        <dbReference type="ARBA" id="ARBA00022598"/>
    </source>
</evidence>
<sequence>MSHIHHIGVHKEQLVLRSHIIRHIREFFWLQKFLEVETPTIIGLAGQEPYLDPVALSVCDAQGNEYHGYLHTSPEYTMKKMLAAGFERIFYLGKCFRDKESFGGVHNPEFTLLEWYRAGTDFYALMDDVVNLFAFVEKGLQDVACDVRHIHNWKKVSMRDLWIETIGVDLDDYLDDEAMNHLCYTRGFQVEKHERYEDCFFKIFLHDIEPALKKMGNIIVHHYPAQMAALALLSNQDPRYAERFEVYIDGVEIANAFSELTDAFEQRMRLQEEQLLRKQLGKRVYPLDEEFLTAVQHMPSSAGIALGVDRLVMVLLGCQEINDVLVLPMSKIYDV</sequence>
<dbReference type="InterPro" id="IPR006195">
    <property type="entry name" value="aa-tRNA-synth_II"/>
</dbReference>
<keyword evidence="3" id="KW-0067">ATP-binding</keyword>
<evidence type="ECO:0000313" key="5">
    <source>
        <dbReference type="EMBL" id="PIR77888.1"/>
    </source>
</evidence>
<dbReference type="Proteomes" id="UP000228528">
    <property type="component" value="Unassembled WGS sequence"/>
</dbReference>
<dbReference type="AlphaFoldDB" id="A0A2M6P2I8"/>
<evidence type="ECO:0000256" key="2">
    <source>
        <dbReference type="ARBA" id="ARBA00022741"/>
    </source>
</evidence>
<dbReference type="Pfam" id="PF00152">
    <property type="entry name" value="tRNA-synt_2"/>
    <property type="match status" value="1"/>
</dbReference>
<evidence type="ECO:0000313" key="6">
    <source>
        <dbReference type="Proteomes" id="UP000228528"/>
    </source>
</evidence>
<dbReference type="NCBIfam" id="TIGR00462">
    <property type="entry name" value="genX"/>
    <property type="match status" value="1"/>
</dbReference>
<name>A0A2M6P2I8_9BACT</name>
<dbReference type="EMBL" id="PFBW01000001">
    <property type="protein sequence ID" value="PIR77888.1"/>
    <property type="molecule type" value="Genomic_DNA"/>
</dbReference>
<comment type="caution">
    <text evidence="5">The sequence shown here is derived from an EMBL/GenBank/DDBJ whole genome shotgun (WGS) entry which is preliminary data.</text>
</comment>
<dbReference type="PANTHER" id="PTHR42918:SF6">
    <property type="entry name" value="ELONGATION FACTOR P--(R)-BETA-LYSINE LIGASE"/>
    <property type="match status" value="1"/>
</dbReference>
<feature type="domain" description="Aminoacyl-transfer RNA synthetases class-II family profile" evidence="4">
    <location>
        <begin position="14"/>
        <end position="328"/>
    </location>
</feature>
<dbReference type="InterPro" id="IPR045864">
    <property type="entry name" value="aa-tRNA-synth_II/BPL/LPL"/>
</dbReference>
<dbReference type="GO" id="GO:0005829">
    <property type="term" value="C:cytosol"/>
    <property type="evidence" value="ECO:0007669"/>
    <property type="project" value="TreeGrafter"/>
</dbReference>
<dbReference type="InterPro" id="IPR004525">
    <property type="entry name" value="EpmA"/>
</dbReference>
<dbReference type="InterPro" id="IPR004364">
    <property type="entry name" value="Aa-tRNA-synt_II"/>
</dbReference>
<organism evidence="5 6">
    <name type="scientific">Candidatus Magasanikbacteria bacterium CG10_big_fil_rev_8_21_14_0_10_38_6</name>
    <dbReference type="NCBI Taxonomy" id="1974647"/>
    <lineage>
        <taxon>Bacteria</taxon>
        <taxon>Candidatus Magasanikiibacteriota</taxon>
    </lineage>
</organism>
<protein>
    <submittedName>
        <fullName evidence="5">EF-P lysine aminoacylase GenX</fullName>
    </submittedName>
</protein>
<reference evidence="6" key="1">
    <citation type="submission" date="2017-09" db="EMBL/GenBank/DDBJ databases">
        <title>Depth-based differentiation of microbial function through sediment-hosted aquifers and enrichment of novel symbionts in the deep terrestrial subsurface.</title>
        <authorList>
            <person name="Probst A.J."/>
            <person name="Ladd B."/>
            <person name="Jarett J.K."/>
            <person name="Geller-Mcgrath D.E."/>
            <person name="Sieber C.M.K."/>
            <person name="Emerson J.B."/>
            <person name="Anantharaman K."/>
            <person name="Thomas B.C."/>
            <person name="Malmstrom R."/>
            <person name="Stieglmeier M."/>
            <person name="Klingl A."/>
            <person name="Woyke T."/>
            <person name="Ryan C.M."/>
            <person name="Banfield J.F."/>
        </authorList>
    </citation>
    <scope>NUCLEOTIDE SEQUENCE [LARGE SCALE GENOMIC DNA]</scope>
</reference>
<dbReference type="SUPFAM" id="SSF55681">
    <property type="entry name" value="Class II aaRS and biotin synthetases"/>
    <property type="match status" value="1"/>
</dbReference>
<dbReference type="GO" id="GO:0006430">
    <property type="term" value="P:lysyl-tRNA aminoacylation"/>
    <property type="evidence" value="ECO:0007669"/>
    <property type="project" value="InterPro"/>
</dbReference>
<keyword evidence="2" id="KW-0547">Nucleotide-binding</keyword>
<proteinExistence type="predicted"/>
<dbReference type="GO" id="GO:0005524">
    <property type="term" value="F:ATP binding"/>
    <property type="evidence" value="ECO:0007669"/>
    <property type="project" value="UniProtKB-KW"/>
</dbReference>
<dbReference type="GO" id="GO:0000049">
    <property type="term" value="F:tRNA binding"/>
    <property type="evidence" value="ECO:0007669"/>
    <property type="project" value="TreeGrafter"/>
</dbReference>
<dbReference type="Gene3D" id="3.30.930.10">
    <property type="entry name" value="Bira Bifunctional Protein, Domain 2"/>
    <property type="match status" value="1"/>
</dbReference>